<dbReference type="Pfam" id="PF22558">
    <property type="entry name" value="REase-ARP"/>
    <property type="match status" value="1"/>
</dbReference>
<evidence type="ECO:0008006" key="3">
    <source>
        <dbReference type="Google" id="ProtNLM"/>
    </source>
</evidence>
<name>A0ABX1CPM3_9SPHN</name>
<organism evidence="1 2">
    <name type="scientific">Sphingomonas corticis</name>
    <dbReference type="NCBI Taxonomy" id="2722791"/>
    <lineage>
        <taxon>Bacteria</taxon>
        <taxon>Pseudomonadati</taxon>
        <taxon>Pseudomonadota</taxon>
        <taxon>Alphaproteobacteria</taxon>
        <taxon>Sphingomonadales</taxon>
        <taxon>Sphingomonadaceae</taxon>
        <taxon>Sphingomonas</taxon>
    </lineage>
</organism>
<gene>
    <name evidence="1" type="ORF">HBH26_15015</name>
</gene>
<proteinExistence type="predicted"/>
<evidence type="ECO:0000313" key="2">
    <source>
        <dbReference type="Proteomes" id="UP000732399"/>
    </source>
</evidence>
<reference evidence="1 2" key="1">
    <citation type="submission" date="2020-03" db="EMBL/GenBank/DDBJ databases">
        <authorList>
            <person name="Wang L."/>
            <person name="He N."/>
            <person name="Li Y."/>
            <person name="Fang Y."/>
            <person name="Zhang F."/>
        </authorList>
    </citation>
    <scope>NUCLEOTIDE SEQUENCE [LARGE SCALE GENOMIC DNA]</scope>
    <source>
        <strain evidence="1 2">36D10-4-7</strain>
    </source>
</reference>
<keyword evidence="2" id="KW-1185">Reference proteome</keyword>
<accession>A0ABX1CPM3</accession>
<dbReference type="EMBL" id="JAAVJH010000010">
    <property type="protein sequence ID" value="NJR79896.1"/>
    <property type="molecule type" value="Genomic_DNA"/>
</dbReference>
<dbReference type="Proteomes" id="UP000732399">
    <property type="component" value="Unassembled WGS sequence"/>
</dbReference>
<dbReference type="RefSeq" id="WP_168135446.1">
    <property type="nucleotide sequence ID" value="NZ_JAAVJH010000010.1"/>
</dbReference>
<evidence type="ECO:0000313" key="1">
    <source>
        <dbReference type="EMBL" id="NJR79896.1"/>
    </source>
</evidence>
<sequence length="249" mass="27643">MTIRLPTFLPGVPEYLVRAALTKAGGNEIESGKLDRPESSAALAVNAFGWFIERPRDLPPFPGLADLDWPAARVDIERQMRFPWRGGRHPWLDAAVETAGHVIGVESKRFEPFRDAKTVRLSDAYDRDVWGERMTPFTAMRDRLRAGDGGYHRLDAAQLVKHAFGLVTEGSRLGKSPVLLYLYAEPSHRGAALTPATAIERHRAEIADFAFAVAGAEVRFAACSWREWLAGWAGDARNHADALIARFQP</sequence>
<protein>
    <recommendedName>
        <fullName evidence="3">Restriction endonuclease</fullName>
    </recommendedName>
</protein>
<dbReference type="InterPro" id="IPR054333">
    <property type="entry name" value="REase-ARP-assoc"/>
</dbReference>
<comment type="caution">
    <text evidence="1">The sequence shown here is derived from an EMBL/GenBank/DDBJ whole genome shotgun (WGS) entry which is preliminary data.</text>
</comment>